<gene>
    <name evidence="2" type="ORF">CBP51_08330</name>
</gene>
<evidence type="ECO:0000313" key="2">
    <source>
        <dbReference type="EMBL" id="OZY86984.1"/>
    </source>
</evidence>
<feature type="chain" id="PRO_5012470138" description="Outer membrane lipoprotein-sorting protein" evidence="1">
    <location>
        <begin position="25"/>
        <end position="272"/>
    </location>
</feature>
<protein>
    <recommendedName>
        <fullName evidence="4">Outer membrane lipoprotein-sorting protein</fullName>
    </recommendedName>
</protein>
<reference evidence="3" key="1">
    <citation type="submission" date="2017-05" db="EMBL/GenBank/DDBJ databases">
        <authorList>
            <person name="Barney B.M."/>
        </authorList>
    </citation>
    <scope>NUCLEOTIDE SEQUENCE [LARGE SCALE GENOMIC DNA]</scope>
    <source>
        <strain evidence="3">PSBB022</strain>
    </source>
</reference>
<evidence type="ECO:0000256" key="1">
    <source>
        <dbReference type="SAM" id="SignalP"/>
    </source>
</evidence>
<comment type="caution">
    <text evidence="2">The sequence shown here is derived from an EMBL/GenBank/DDBJ whole genome shotgun (WGS) entry which is preliminary data.</text>
</comment>
<dbReference type="RefSeq" id="WP_094984502.1">
    <property type="nucleotide sequence ID" value="NZ_NHNI01000001.1"/>
</dbReference>
<accession>A0A266QAS9</accession>
<proteinExistence type="predicted"/>
<keyword evidence="3" id="KW-1185">Reference proteome</keyword>
<dbReference type="EMBL" id="NHNI01000001">
    <property type="protein sequence ID" value="OZY86984.1"/>
    <property type="molecule type" value="Genomic_DNA"/>
</dbReference>
<name>A0A266QAS9_9GAMM</name>
<dbReference type="Proteomes" id="UP000216101">
    <property type="component" value="Unassembled WGS sequence"/>
</dbReference>
<sequence>MALKTGLLAALCLSLLFGHRIALAAPETAPVESTGVSDLRRALQQLRGTQTIALDVQFKLFGRSGDDKDLQEREGLLQLRLEDSPEGLRMFYSPALIAQLSAEEMAKTVDEDVKNSALNAIGQFDYWEWRELMYPVAQLELMLARYRFLGESPSSYEGRPARLLRFSLPREKIDKRYRKYVKKYRNRLQLWIDEQGVPLASELTEAGSGRVFIVIGFRFQNAVQMEYQRIGDRLITRRREVNDESEGATMQSERHFISLVSVAGDAEPMASP</sequence>
<organism evidence="2 3">
    <name type="scientific">Cellvibrio mixtus</name>
    <dbReference type="NCBI Taxonomy" id="39650"/>
    <lineage>
        <taxon>Bacteria</taxon>
        <taxon>Pseudomonadati</taxon>
        <taxon>Pseudomonadota</taxon>
        <taxon>Gammaproteobacteria</taxon>
        <taxon>Cellvibrionales</taxon>
        <taxon>Cellvibrionaceae</taxon>
        <taxon>Cellvibrio</taxon>
    </lineage>
</organism>
<dbReference type="AlphaFoldDB" id="A0A266QAS9"/>
<keyword evidence="1" id="KW-0732">Signal</keyword>
<feature type="signal peptide" evidence="1">
    <location>
        <begin position="1"/>
        <end position="24"/>
    </location>
</feature>
<evidence type="ECO:0008006" key="4">
    <source>
        <dbReference type="Google" id="ProtNLM"/>
    </source>
</evidence>
<evidence type="ECO:0000313" key="3">
    <source>
        <dbReference type="Proteomes" id="UP000216101"/>
    </source>
</evidence>